<dbReference type="InterPro" id="IPR029033">
    <property type="entry name" value="His_PPase_superfam"/>
</dbReference>
<proteinExistence type="inferred from homology"/>
<dbReference type="EMBL" id="GL996521">
    <property type="protein sequence ID" value="EGV63953.1"/>
    <property type="molecule type" value="Genomic_DNA"/>
</dbReference>
<dbReference type="InterPro" id="IPR001345">
    <property type="entry name" value="PG/BPGM_mutase_AS"/>
</dbReference>
<evidence type="ECO:0000256" key="9">
    <source>
        <dbReference type="RuleBase" id="RU004511"/>
    </source>
</evidence>
<feature type="binding site" evidence="7">
    <location>
        <position position="61"/>
    </location>
    <ligand>
        <name>substrate</name>
    </ligand>
</feature>
<dbReference type="NCBIfam" id="TIGR01258">
    <property type="entry name" value="pgm_1"/>
    <property type="match status" value="1"/>
</dbReference>
<feature type="binding site" evidence="7">
    <location>
        <begin position="88"/>
        <end position="91"/>
    </location>
    <ligand>
        <name>substrate</name>
    </ligand>
</feature>
<dbReference type="GO" id="GO:0006096">
    <property type="term" value="P:glycolytic process"/>
    <property type="evidence" value="ECO:0007669"/>
    <property type="project" value="UniProtKB-UniPathway"/>
</dbReference>
<evidence type="ECO:0000256" key="5">
    <source>
        <dbReference type="ARBA" id="ARBA00023235"/>
    </source>
</evidence>
<feature type="site" description="Transition state stabilizer" evidence="8">
    <location>
        <position position="179"/>
    </location>
</feature>
<evidence type="ECO:0000256" key="6">
    <source>
        <dbReference type="PIRSR" id="PIRSR613078-1"/>
    </source>
</evidence>
<dbReference type="HAMAP" id="MF_01039">
    <property type="entry name" value="PGAM_GpmA"/>
    <property type="match status" value="1"/>
</dbReference>
<dbReference type="eggNOG" id="KOG0235">
    <property type="taxonomic scope" value="Eukaryota"/>
</dbReference>
<evidence type="ECO:0000256" key="1">
    <source>
        <dbReference type="ARBA" id="ARBA00000380"/>
    </source>
</evidence>
<feature type="active site" description="Proton donor/acceptor" evidence="6">
    <location>
        <position position="88"/>
    </location>
</feature>
<evidence type="ECO:0000256" key="8">
    <source>
        <dbReference type="PIRSR" id="PIRSR613078-3"/>
    </source>
</evidence>
<evidence type="ECO:0000256" key="4">
    <source>
        <dbReference type="ARBA" id="ARBA00023152"/>
    </source>
</evidence>
<dbReference type="CDD" id="cd07067">
    <property type="entry name" value="HP_PGM_like"/>
    <property type="match status" value="1"/>
</dbReference>
<evidence type="ECO:0000256" key="7">
    <source>
        <dbReference type="PIRSR" id="PIRSR613078-2"/>
    </source>
</evidence>
<evidence type="ECO:0000256" key="3">
    <source>
        <dbReference type="ARBA" id="ARBA00006717"/>
    </source>
</evidence>
<dbReference type="PROSITE" id="PS00175">
    <property type="entry name" value="PG_MUTASE"/>
    <property type="match status" value="1"/>
</dbReference>
<comment type="similarity">
    <text evidence="3 9">Belongs to the phosphoglycerate mutase family. BPG-dependent PGAM subfamily.</text>
</comment>
<feature type="binding site" evidence="7">
    <location>
        <begin position="8"/>
        <end position="15"/>
    </location>
    <ligand>
        <name>substrate</name>
    </ligand>
</feature>
<dbReference type="PANTHER" id="PTHR11931">
    <property type="entry name" value="PHOSPHOGLYCERATE MUTASE"/>
    <property type="match status" value="1"/>
</dbReference>
<keyword evidence="11" id="KW-1185">Reference proteome</keyword>
<evidence type="ECO:0000256" key="2">
    <source>
        <dbReference type="ARBA" id="ARBA00004798"/>
    </source>
</evidence>
<reference evidence="10 11" key="1">
    <citation type="journal article" date="2011" name="Proc. Natl. Acad. Sci. U.S.A.">
        <title>Comparative genomics of xylose-fermenting fungi for enhanced biofuel production.</title>
        <authorList>
            <person name="Wohlbach D.J."/>
            <person name="Kuo A."/>
            <person name="Sato T.K."/>
            <person name="Potts K.M."/>
            <person name="Salamov A.A."/>
            <person name="LaButti K.M."/>
            <person name="Sun H."/>
            <person name="Clum A."/>
            <person name="Pangilinan J.L."/>
            <person name="Lindquist E.A."/>
            <person name="Lucas S."/>
            <person name="Lapidus A."/>
            <person name="Jin M."/>
            <person name="Gunawan C."/>
            <person name="Balan V."/>
            <person name="Dale B.E."/>
            <person name="Jeffries T.W."/>
            <person name="Zinkel R."/>
            <person name="Barry K.W."/>
            <person name="Grigoriev I.V."/>
            <person name="Gasch A.P."/>
        </authorList>
    </citation>
    <scope>NUCLEOTIDE SEQUENCE [LARGE SCALE GENOMIC DNA]</scope>
    <source>
        <strain evidence="11">ATCC 10573 / BCRC 21748 / CBS 615 / JCM 9827 / NBRC 10315 / NRRL Y-1498 / VKM Y-70</strain>
    </source>
</reference>
<feature type="active site" description="Tele-phosphohistidine intermediate" evidence="6">
    <location>
        <position position="9"/>
    </location>
</feature>
<dbReference type="HOGENOM" id="CLU_033323_1_6_1"/>
<dbReference type="InterPro" id="IPR005952">
    <property type="entry name" value="Phosphogly_mut1"/>
</dbReference>
<dbReference type="PIRSF" id="PIRSF000709">
    <property type="entry name" value="6PFK_2-Ptase"/>
    <property type="match status" value="1"/>
</dbReference>
<dbReference type="GO" id="GO:0004619">
    <property type="term" value="F:phosphoglycerate mutase activity"/>
    <property type="evidence" value="ECO:0007669"/>
    <property type="project" value="UniProtKB-EC"/>
</dbReference>
<dbReference type="EC" id="5.4.2.11" evidence="9"/>
<evidence type="ECO:0000313" key="11">
    <source>
        <dbReference type="Proteomes" id="UP000000707"/>
    </source>
</evidence>
<accession>G3B4C9</accession>
<name>G3B4C9_CANTC</name>
<dbReference type="Pfam" id="PF00300">
    <property type="entry name" value="His_Phos_1"/>
    <property type="match status" value="1"/>
</dbReference>
<dbReference type="AlphaFoldDB" id="G3B4C9"/>
<dbReference type="SUPFAM" id="SSF53254">
    <property type="entry name" value="Phosphoglycerate mutase-like"/>
    <property type="match status" value="1"/>
</dbReference>
<dbReference type="OrthoDB" id="354304at2759"/>
<gene>
    <name evidence="10" type="ORF">CANTEDRAFT_113977</name>
</gene>
<protein>
    <recommendedName>
        <fullName evidence="9">Phosphoglycerate mutase</fullName>
        <ecNumber evidence="9">5.4.2.11</ecNumber>
    </recommendedName>
</protein>
<dbReference type="InterPro" id="IPR013078">
    <property type="entry name" value="His_Pase_superF_clade-1"/>
</dbReference>
<sequence length="246" mass="28135">MMKLVVLRHGESLSNDENKFSGWIDVKLSDKGKREAEHAGELIAAAGSTNIRHLYTSRLSRSIQTGNIILETLDLLYIDHHKCWELNERHYGAFQGHNRKEIFEQVGAQSYNYIRRNFHGKPPPIEGVDGSVDSRYDDLDRTAIPNGESLEDVMNRFIPLFKSILSSNAPGDDILIITHGSVVRSIIKYLANIAEEDISKVEIPTGIPIIFELDDQGRLQTPYHYLNHELALQEIQNYRKKTMYKM</sequence>
<feature type="binding site" evidence="7">
    <location>
        <begin position="115"/>
        <end position="116"/>
    </location>
    <ligand>
        <name>substrate</name>
    </ligand>
</feature>
<comment type="pathway">
    <text evidence="2 9">Carbohydrate degradation; glycolysis; pyruvate from D-glyceraldehyde 3-phosphate: step 3/5.</text>
</comment>
<dbReference type="SMART" id="SM00855">
    <property type="entry name" value="PGAM"/>
    <property type="match status" value="1"/>
</dbReference>
<dbReference type="UniPathway" id="UPA00109">
    <property type="reaction ID" value="UER00186"/>
</dbReference>
<keyword evidence="4 9" id="KW-0324">Glycolysis</keyword>
<comment type="catalytic activity">
    <reaction evidence="1 9">
        <text>(2R)-2-phosphoglycerate = (2R)-3-phosphoglycerate</text>
        <dbReference type="Rhea" id="RHEA:15901"/>
        <dbReference type="ChEBI" id="CHEBI:58272"/>
        <dbReference type="ChEBI" id="CHEBI:58289"/>
        <dbReference type="EC" id="5.4.2.11"/>
    </reaction>
</comment>
<dbReference type="Gene3D" id="3.40.50.1240">
    <property type="entry name" value="Phosphoglycerate mutase-like"/>
    <property type="match status" value="1"/>
</dbReference>
<dbReference type="STRING" id="590646.G3B4C9"/>
<organism evidence="11">
    <name type="scientific">Candida tenuis (strain ATCC 10573 / BCRC 21748 / CBS 615 / JCM 9827 / NBRC 10315 / NRRL Y-1498 / VKM Y-70)</name>
    <name type="common">Yeast</name>
    <name type="synonym">Yamadazyma tenuis</name>
    <dbReference type="NCBI Taxonomy" id="590646"/>
    <lineage>
        <taxon>Eukaryota</taxon>
        <taxon>Fungi</taxon>
        <taxon>Dikarya</taxon>
        <taxon>Ascomycota</taxon>
        <taxon>Saccharomycotina</taxon>
        <taxon>Pichiomycetes</taxon>
        <taxon>Debaryomycetaceae</taxon>
        <taxon>Yamadazyma</taxon>
    </lineage>
</organism>
<dbReference type="Proteomes" id="UP000000707">
    <property type="component" value="Unassembled WGS sequence"/>
</dbReference>
<keyword evidence="5 9" id="KW-0413">Isomerase</keyword>
<evidence type="ECO:0000313" key="10">
    <source>
        <dbReference type="EMBL" id="EGV63953.1"/>
    </source>
</evidence>